<accession>A0A5E6X158</accession>
<name>A0A5E6X158_PSEFL</name>
<gene>
    <name evidence="1" type="ORF">PS655_05077</name>
</gene>
<dbReference type="AlphaFoldDB" id="A0A5E6X158"/>
<evidence type="ECO:0000313" key="1">
    <source>
        <dbReference type="EMBL" id="VVN34810.1"/>
    </source>
</evidence>
<organism evidence="1 2">
    <name type="scientific">Pseudomonas fluorescens</name>
    <dbReference type="NCBI Taxonomy" id="294"/>
    <lineage>
        <taxon>Bacteria</taxon>
        <taxon>Pseudomonadati</taxon>
        <taxon>Pseudomonadota</taxon>
        <taxon>Gammaproteobacteria</taxon>
        <taxon>Pseudomonadales</taxon>
        <taxon>Pseudomonadaceae</taxon>
        <taxon>Pseudomonas</taxon>
    </lineage>
</organism>
<reference evidence="1 2" key="1">
    <citation type="submission" date="2019-09" db="EMBL/GenBank/DDBJ databases">
        <authorList>
            <person name="Chandra G."/>
            <person name="Truman W A."/>
        </authorList>
    </citation>
    <scope>NUCLEOTIDE SEQUENCE [LARGE SCALE GENOMIC DNA]</scope>
    <source>
        <strain evidence="1">PS655</strain>
    </source>
</reference>
<dbReference type="Proteomes" id="UP000327167">
    <property type="component" value="Unassembled WGS sequence"/>
</dbReference>
<evidence type="ECO:0000313" key="2">
    <source>
        <dbReference type="Proteomes" id="UP000327167"/>
    </source>
</evidence>
<proteinExistence type="predicted"/>
<protein>
    <submittedName>
        <fullName evidence="1">Uncharacterized protein</fullName>
    </submittedName>
</protein>
<dbReference type="EMBL" id="CABVHJ010000022">
    <property type="protein sequence ID" value="VVN34810.1"/>
    <property type="molecule type" value="Genomic_DNA"/>
</dbReference>
<sequence>MSFVTQVKAPQNVSTADHRIFNNCMERHLEVLSLRIKIDNERTVLGYSLFNVMA</sequence>